<evidence type="ECO:0000256" key="1">
    <source>
        <dbReference type="SAM" id="MobiDB-lite"/>
    </source>
</evidence>
<accession>B4JYZ8</accession>
<feature type="region of interest" description="Disordered" evidence="1">
    <location>
        <begin position="125"/>
        <end position="203"/>
    </location>
</feature>
<evidence type="ECO:0000313" key="3">
    <source>
        <dbReference type="Proteomes" id="UP000001070"/>
    </source>
</evidence>
<dbReference type="InParanoid" id="B4JYZ8"/>
<dbReference type="EMBL" id="CH916378">
    <property type="protein sequence ID" value="EDV98613.1"/>
    <property type="molecule type" value="Genomic_DNA"/>
</dbReference>
<keyword evidence="3" id="KW-1185">Reference proteome</keyword>
<dbReference type="HOGENOM" id="CLU_538913_0_0_1"/>
<dbReference type="eggNOG" id="KOG2400">
    <property type="taxonomic scope" value="Eukaryota"/>
</dbReference>
<proteinExistence type="predicted"/>
<feature type="compositionally biased region" description="Low complexity" evidence="1">
    <location>
        <begin position="347"/>
        <end position="358"/>
    </location>
</feature>
<protein>
    <submittedName>
        <fullName evidence="2">GH22388</fullName>
    </submittedName>
</protein>
<dbReference type="OrthoDB" id="8070244at2759"/>
<evidence type="ECO:0000313" key="2">
    <source>
        <dbReference type="EMBL" id="EDV98613.1"/>
    </source>
</evidence>
<feature type="compositionally biased region" description="Basic and acidic residues" evidence="1">
    <location>
        <begin position="423"/>
        <end position="437"/>
    </location>
</feature>
<feature type="region of interest" description="Disordered" evidence="1">
    <location>
        <begin position="1"/>
        <end position="22"/>
    </location>
</feature>
<feature type="compositionally biased region" description="Polar residues" evidence="1">
    <location>
        <begin position="460"/>
        <end position="473"/>
    </location>
</feature>
<organism evidence="3">
    <name type="scientific">Drosophila grimshawi</name>
    <name type="common">Hawaiian fruit fly</name>
    <name type="synonym">Idiomyia grimshawi</name>
    <dbReference type="NCBI Taxonomy" id="7222"/>
    <lineage>
        <taxon>Eukaryota</taxon>
        <taxon>Metazoa</taxon>
        <taxon>Ecdysozoa</taxon>
        <taxon>Arthropoda</taxon>
        <taxon>Hexapoda</taxon>
        <taxon>Insecta</taxon>
        <taxon>Pterygota</taxon>
        <taxon>Neoptera</taxon>
        <taxon>Endopterygota</taxon>
        <taxon>Diptera</taxon>
        <taxon>Brachycera</taxon>
        <taxon>Muscomorpha</taxon>
        <taxon>Ephydroidea</taxon>
        <taxon>Drosophilidae</taxon>
        <taxon>Drosophila</taxon>
        <taxon>Hawaiian Drosophila</taxon>
    </lineage>
</organism>
<feature type="region of interest" description="Disordered" evidence="1">
    <location>
        <begin position="421"/>
        <end position="506"/>
    </location>
</feature>
<feature type="region of interest" description="Disordered" evidence="1">
    <location>
        <begin position="347"/>
        <end position="388"/>
    </location>
</feature>
<feature type="compositionally biased region" description="Polar residues" evidence="1">
    <location>
        <begin position="1"/>
        <end position="14"/>
    </location>
</feature>
<dbReference type="KEGG" id="dgr:6569961"/>
<dbReference type="STRING" id="7222.B4JYZ8"/>
<reference evidence="2 3" key="1">
    <citation type="journal article" date="2007" name="Nature">
        <title>Evolution of genes and genomes on the Drosophila phylogeny.</title>
        <authorList>
            <consortium name="Drosophila 12 Genomes Consortium"/>
            <person name="Clark A.G."/>
            <person name="Eisen M.B."/>
            <person name="Smith D.R."/>
            <person name="Bergman C.M."/>
            <person name="Oliver B."/>
            <person name="Markow T.A."/>
            <person name="Kaufman T.C."/>
            <person name="Kellis M."/>
            <person name="Gelbart W."/>
            <person name="Iyer V.N."/>
            <person name="Pollard D.A."/>
            <person name="Sackton T.B."/>
            <person name="Larracuente A.M."/>
            <person name="Singh N.D."/>
            <person name="Abad J.P."/>
            <person name="Abt D.N."/>
            <person name="Adryan B."/>
            <person name="Aguade M."/>
            <person name="Akashi H."/>
            <person name="Anderson W.W."/>
            <person name="Aquadro C.F."/>
            <person name="Ardell D.H."/>
            <person name="Arguello R."/>
            <person name="Artieri C.G."/>
            <person name="Barbash D.A."/>
            <person name="Barker D."/>
            <person name="Barsanti P."/>
            <person name="Batterham P."/>
            <person name="Batzoglou S."/>
            <person name="Begun D."/>
            <person name="Bhutkar A."/>
            <person name="Blanco E."/>
            <person name="Bosak S.A."/>
            <person name="Bradley R.K."/>
            <person name="Brand A.D."/>
            <person name="Brent M.R."/>
            <person name="Brooks A.N."/>
            <person name="Brown R.H."/>
            <person name="Butlin R.K."/>
            <person name="Caggese C."/>
            <person name="Calvi B.R."/>
            <person name="Bernardo de Carvalho A."/>
            <person name="Caspi A."/>
            <person name="Castrezana S."/>
            <person name="Celniker S.E."/>
            <person name="Chang J.L."/>
            <person name="Chapple C."/>
            <person name="Chatterji S."/>
            <person name="Chinwalla A."/>
            <person name="Civetta A."/>
            <person name="Clifton S.W."/>
            <person name="Comeron J.M."/>
            <person name="Costello J.C."/>
            <person name="Coyne J.A."/>
            <person name="Daub J."/>
            <person name="David R.G."/>
            <person name="Delcher A.L."/>
            <person name="Delehaunty K."/>
            <person name="Do C.B."/>
            <person name="Ebling H."/>
            <person name="Edwards K."/>
            <person name="Eickbush T."/>
            <person name="Evans J.D."/>
            <person name="Filipski A."/>
            <person name="Findeiss S."/>
            <person name="Freyhult E."/>
            <person name="Fulton L."/>
            <person name="Fulton R."/>
            <person name="Garcia A.C."/>
            <person name="Gardiner A."/>
            <person name="Garfield D.A."/>
            <person name="Garvin B.E."/>
            <person name="Gibson G."/>
            <person name="Gilbert D."/>
            <person name="Gnerre S."/>
            <person name="Godfrey J."/>
            <person name="Good R."/>
            <person name="Gotea V."/>
            <person name="Gravely B."/>
            <person name="Greenberg A.J."/>
            <person name="Griffiths-Jones S."/>
            <person name="Gross S."/>
            <person name="Guigo R."/>
            <person name="Gustafson E.A."/>
            <person name="Haerty W."/>
            <person name="Hahn M.W."/>
            <person name="Halligan D.L."/>
            <person name="Halpern A.L."/>
            <person name="Halter G.M."/>
            <person name="Han M.V."/>
            <person name="Heger A."/>
            <person name="Hillier L."/>
            <person name="Hinrichs A.S."/>
            <person name="Holmes I."/>
            <person name="Hoskins R.A."/>
            <person name="Hubisz M.J."/>
            <person name="Hultmark D."/>
            <person name="Huntley M.A."/>
            <person name="Jaffe D.B."/>
            <person name="Jagadeeshan S."/>
            <person name="Jeck W.R."/>
            <person name="Johnson J."/>
            <person name="Jones C.D."/>
            <person name="Jordan W.C."/>
            <person name="Karpen G.H."/>
            <person name="Kataoka E."/>
            <person name="Keightley P.D."/>
            <person name="Kheradpour P."/>
            <person name="Kirkness E.F."/>
            <person name="Koerich L.B."/>
            <person name="Kristiansen K."/>
            <person name="Kudrna D."/>
            <person name="Kulathinal R.J."/>
            <person name="Kumar S."/>
            <person name="Kwok R."/>
            <person name="Lander E."/>
            <person name="Langley C.H."/>
            <person name="Lapoint R."/>
            <person name="Lazzaro B.P."/>
            <person name="Lee S.J."/>
            <person name="Levesque L."/>
            <person name="Li R."/>
            <person name="Lin C.F."/>
            <person name="Lin M.F."/>
            <person name="Lindblad-Toh K."/>
            <person name="Llopart A."/>
            <person name="Long M."/>
            <person name="Low L."/>
            <person name="Lozovsky E."/>
            <person name="Lu J."/>
            <person name="Luo M."/>
            <person name="Machado C.A."/>
            <person name="Makalowski W."/>
            <person name="Marzo M."/>
            <person name="Matsuda M."/>
            <person name="Matzkin L."/>
            <person name="McAllister B."/>
            <person name="McBride C.S."/>
            <person name="McKernan B."/>
            <person name="McKernan K."/>
            <person name="Mendez-Lago M."/>
            <person name="Minx P."/>
            <person name="Mollenhauer M.U."/>
            <person name="Montooth K."/>
            <person name="Mount S.M."/>
            <person name="Mu X."/>
            <person name="Myers E."/>
            <person name="Negre B."/>
            <person name="Newfeld S."/>
            <person name="Nielsen R."/>
            <person name="Noor M.A."/>
            <person name="O'Grady P."/>
            <person name="Pachter L."/>
            <person name="Papaceit M."/>
            <person name="Parisi M.J."/>
            <person name="Parisi M."/>
            <person name="Parts L."/>
            <person name="Pedersen J.S."/>
            <person name="Pesole G."/>
            <person name="Phillippy A.M."/>
            <person name="Ponting C.P."/>
            <person name="Pop M."/>
            <person name="Porcelli D."/>
            <person name="Powell J.R."/>
            <person name="Prohaska S."/>
            <person name="Pruitt K."/>
            <person name="Puig M."/>
            <person name="Quesneville H."/>
            <person name="Ram K.R."/>
            <person name="Rand D."/>
            <person name="Rasmussen M.D."/>
            <person name="Reed L.K."/>
            <person name="Reenan R."/>
            <person name="Reily A."/>
            <person name="Remington K.A."/>
            <person name="Rieger T.T."/>
            <person name="Ritchie M.G."/>
            <person name="Robin C."/>
            <person name="Rogers Y.H."/>
            <person name="Rohde C."/>
            <person name="Rozas J."/>
            <person name="Rubenfield M.J."/>
            <person name="Ruiz A."/>
            <person name="Russo S."/>
            <person name="Salzberg S.L."/>
            <person name="Sanchez-Gracia A."/>
            <person name="Saranga D.J."/>
            <person name="Sato H."/>
            <person name="Schaeffer S.W."/>
            <person name="Schatz M.C."/>
            <person name="Schlenke T."/>
            <person name="Schwartz R."/>
            <person name="Segarra C."/>
            <person name="Singh R.S."/>
            <person name="Sirot L."/>
            <person name="Sirota M."/>
            <person name="Sisneros N.B."/>
            <person name="Smith C.D."/>
            <person name="Smith T.F."/>
            <person name="Spieth J."/>
            <person name="Stage D.E."/>
            <person name="Stark A."/>
            <person name="Stephan W."/>
            <person name="Strausberg R.L."/>
            <person name="Strempel S."/>
            <person name="Sturgill D."/>
            <person name="Sutton G."/>
            <person name="Sutton G.G."/>
            <person name="Tao W."/>
            <person name="Teichmann S."/>
            <person name="Tobari Y.N."/>
            <person name="Tomimura Y."/>
            <person name="Tsolas J.M."/>
            <person name="Valente V.L."/>
            <person name="Venter E."/>
            <person name="Venter J.C."/>
            <person name="Vicario S."/>
            <person name="Vieira F.G."/>
            <person name="Vilella A.J."/>
            <person name="Villasante A."/>
            <person name="Walenz B."/>
            <person name="Wang J."/>
            <person name="Wasserman M."/>
            <person name="Watts T."/>
            <person name="Wilson D."/>
            <person name="Wilson R.K."/>
            <person name="Wing R.A."/>
            <person name="Wolfner M.F."/>
            <person name="Wong A."/>
            <person name="Wong G.K."/>
            <person name="Wu C.I."/>
            <person name="Wu G."/>
            <person name="Yamamoto D."/>
            <person name="Yang H.P."/>
            <person name="Yang S.P."/>
            <person name="Yorke J.A."/>
            <person name="Yoshida K."/>
            <person name="Zdobnov E."/>
            <person name="Zhang P."/>
            <person name="Zhang Y."/>
            <person name="Zimin A.V."/>
            <person name="Baldwin J."/>
            <person name="Abdouelleil A."/>
            <person name="Abdulkadir J."/>
            <person name="Abebe A."/>
            <person name="Abera B."/>
            <person name="Abreu J."/>
            <person name="Acer S.C."/>
            <person name="Aftuck L."/>
            <person name="Alexander A."/>
            <person name="An P."/>
            <person name="Anderson E."/>
            <person name="Anderson S."/>
            <person name="Arachi H."/>
            <person name="Azer M."/>
            <person name="Bachantsang P."/>
            <person name="Barry A."/>
            <person name="Bayul T."/>
            <person name="Berlin A."/>
            <person name="Bessette D."/>
            <person name="Bloom T."/>
            <person name="Blye J."/>
            <person name="Boguslavskiy L."/>
            <person name="Bonnet C."/>
            <person name="Boukhgalter B."/>
            <person name="Bourzgui I."/>
            <person name="Brown A."/>
            <person name="Cahill P."/>
            <person name="Channer S."/>
            <person name="Cheshatsang Y."/>
            <person name="Chuda L."/>
            <person name="Citroen M."/>
            <person name="Collymore A."/>
            <person name="Cooke P."/>
            <person name="Costello M."/>
            <person name="D'Aco K."/>
            <person name="Daza R."/>
            <person name="De Haan G."/>
            <person name="DeGray S."/>
            <person name="DeMaso C."/>
            <person name="Dhargay N."/>
            <person name="Dooley K."/>
            <person name="Dooley E."/>
            <person name="Doricent M."/>
            <person name="Dorje P."/>
            <person name="Dorjee K."/>
            <person name="Dupes A."/>
            <person name="Elong R."/>
            <person name="Falk J."/>
            <person name="Farina A."/>
            <person name="Faro S."/>
            <person name="Ferguson D."/>
            <person name="Fisher S."/>
            <person name="Foley C.D."/>
            <person name="Franke A."/>
            <person name="Friedrich D."/>
            <person name="Gadbois L."/>
            <person name="Gearin G."/>
            <person name="Gearin C.R."/>
            <person name="Giannoukos G."/>
            <person name="Goode T."/>
            <person name="Graham J."/>
            <person name="Grandbois E."/>
            <person name="Grewal S."/>
            <person name="Gyaltsen K."/>
            <person name="Hafez N."/>
            <person name="Hagos B."/>
            <person name="Hall J."/>
            <person name="Henson C."/>
            <person name="Hollinger A."/>
            <person name="Honan T."/>
            <person name="Huard M.D."/>
            <person name="Hughes L."/>
            <person name="Hurhula B."/>
            <person name="Husby M.E."/>
            <person name="Kamat A."/>
            <person name="Kanga B."/>
            <person name="Kashin S."/>
            <person name="Khazanovich D."/>
            <person name="Kisner P."/>
            <person name="Lance K."/>
            <person name="Lara M."/>
            <person name="Lee W."/>
            <person name="Lennon N."/>
            <person name="Letendre F."/>
            <person name="LeVine R."/>
            <person name="Lipovsky A."/>
            <person name="Liu X."/>
            <person name="Liu J."/>
            <person name="Liu S."/>
            <person name="Lokyitsang T."/>
            <person name="Lokyitsang Y."/>
            <person name="Lubonja R."/>
            <person name="Lui A."/>
            <person name="MacDonald P."/>
            <person name="Magnisalis V."/>
            <person name="Maru K."/>
            <person name="Matthews C."/>
            <person name="McCusker W."/>
            <person name="McDonough S."/>
            <person name="Mehta T."/>
            <person name="Meldrim J."/>
            <person name="Meneus L."/>
            <person name="Mihai O."/>
            <person name="Mihalev A."/>
            <person name="Mihova T."/>
            <person name="Mittelman R."/>
            <person name="Mlenga V."/>
            <person name="Montmayeur A."/>
            <person name="Mulrain L."/>
            <person name="Navidi A."/>
            <person name="Naylor J."/>
            <person name="Negash T."/>
            <person name="Nguyen T."/>
            <person name="Nguyen N."/>
            <person name="Nicol R."/>
            <person name="Norbu C."/>
            <person name="Norbu N."/>
            <person name="Novod N."/>
            <person name="O'Neill B."/>
            <person name="Osman S."/>
            <person name="Markiewicz E."/>
            <person name="Oyono O.L."/>
            <person name="Patti C."/>
            <person name="Phunkhang P."/>
            <person name="Pierre F."/>
            <person name="Priest M."/>
            <person name="Raghuraman S."/>
            <person name="Rege F."/>
            <person name="Reyes R."/>
            <person name="Rise C."/>
            <person name="Rogov P."/>
            <person name="Ross K."/>
            <person name="Ryan E."/>
            <person name="Settipalli S."/>
            <person name="Shea T."/>
            <person name="Sherpa N."/>
            <person name="Shi L."/>
            <person name="Shih D."/>
            <person name="Sparrow T."/>
            <person name="Spaulding J."/>
            <person name="Stalker J."/>
            <person name="Stange-Thomann N."/>
            <person name="Stavropoulos S."/>
            <person name="Stone C."/>
            <person name="Strader C."/>
            <person name="Tesfaye S."/>
            <person name="Thomson T."/>
            <person name="Thoulutsang Y."/>
            <person name="Thoulutsang D."/>
            <person name="Topham K."/>
            <person name="Topping I."/>
            <person name="Tsamla T."/>
            <person name="Vassiliev H."/>
            <person name="Vo A."/>
            <person name="Wangchuk T."/>
            <person name="Wangdi T."/>
            <person name="Weiand M."/>
            <person name="Wilkinson J."/>
            <person name="Wilson A."/>
            <person name="Yadav S."/>
            <person name="Young G."/>
            <person name="Yu Q."/>
            <person name="Zembek L."/>
            <person name="Zhong D."/>
            <person name="Zimmer A."/>
            <person name="Zwirko Z."/>
            <person name="Jaffe D.B."/>
            <person name="Alvarez P."/>
            <person name="Brockman W."/>
            <person name="Butler J."/>
            <person name="Chin C."/>
            <person name="Gnerre S."/>
            <person name="Grabherr M."/>
            <person name="Kleber M."/>
            <person name="Mauceli E."/>
            <person name="MacCallum I."/>
        </authorList>
    </citation>
    <scope>NUCLEOTIDE SEQUENCE [LARGE SCALE GENOMIC DNA]</scope>
    <source>
        <strain evidence="3">Tucson 15287-2541.00</strain>
    </source>
</reference>
<feature type="compositionally biased region" description="Low complexity" evidence="1">
    <location>
        <begin position="135"/>
        <end position="163"/>
    </location>
</feature>
<gene>
    <name evidence="2" type="primary">Dgri\GH22388</name>
    <name evidence="2" type="ORF">Dgri_GH22388</name>
</gene>
<dbReference type="AlphaFoldDB" id="B4JYZ8"/>
<dbReference type="Proteomes" id="UP000001070">
    <property type="component" value="Unassembled WGS sequence"/>
</dbReference>
<name>B4JYZ8_DROGR</name>
<sequence length="506" mass="58754">MWNQVSMTATTPQPTIVPPMPSDAPLPPPPVDNMGATEQCTLEQNATITPEEQYVLQQQWQLWQNYQFEYAEWHAKYGKQYEWEMVAGAASNAQIVPHVYTQGQLQSQLQLQLPSQIIAQPKMYTKPEVDHETSQQQQQQQQLAQQQQQQPPQLPQQQQQQQTPTPPMSNQWQQQKPPDRFQQMPTHNPWSRGTLYRGNEGGRQRPRWEWQLGQGRNYRWQGNDSNCNEGVSNTANQFGNRRWPAKNYNNPLNFWNFGGLSFGCCGSNCWGHFGHTSNSYQNQPQQQQQQLVRLFNHWEKQFEDWKRANANHPDRIRYRSYKHDFEKLRHRIAKCLRALRCGSQMQNSQQQQQQQKQQPGDNVCDTDYEEGESHFGKEQTQQQSRELTSNHGLVLNLRKANQENISTISFNDEVDDVLQQTAGKREREERQQSDERSVYANNGNSNESNDDRELFLAKMNDNQKSGTQDGQQDNRADNVFAGGFGSGAGFENEERTHYSPNYGSSK</sequence>
<feature type="compositionally biased region" description="Polar residues" evidence="1">
    <location>
        <begin position="378"/>
        <end position="388"/>
    </location>
</feature>